<accession>A0ABN9IA18</accession>
<reference evidence="6 7" key="1">
    <citation type="submission" date="2023-07" db="EMBL/GenBank/DDBJ databases">
        <authorList>
            <person name="Peeters C."/>
        </authorList>
    </citation>
    <scope>NUCLEOTIDE SEQUENCE [LARGE SCALE GENOMIC DNA]</scope>
    <source>
        <strain evidence="6 7">LMG 19083</strain>
    </source>
</reference>
<dbReference type="CDD" id="cd00438">
    <property type="entry name" value="cupin_RmlC"/>
    <property type="match status" value="1"/>
</dbReference>
<comment type="subunit">
    <text evidence="5">Homodimer.</text>
</comment>
<comment type="function">
    <text evidence="2 5">Catalyzes the epimerization of the C3' and C5'positions of dTDP-6-deoxy-D-xylo-4-hexulose, forming dTDP-6-deoxy-L-lyxo-4-hexulose.</text>
</comment>
<comment type="caution">
    <text evidence="6">The sequence shown here is derived from an EMBL/GenBank/DDBJ whole genome shotgun (WGS) entry which is preliminary data.</text>
</comment>
<dbReference type="EMBL" id="CATZBU010000001">
    <property type="protein sequence ID" value="CAJ0776021.1"/>
    <property type="molecule type" value="Genomic_DNA"/>
</dbReference>
<evidence type="ECO:0000256" key="3">
    <source>
        <dbReference type="ARBA" id="ARBA00012098"/>
    </source>
</evidence>
<dbReference type="PANTHER" id="PTHR21047:SF2">
    <property type="entry name" value="THYMIDINE DIPHOSPHO-4-KETO-RHAMNOSE 3,5-EPIMERASE"/>
    <property type="match status" value="1"/>
</dbReference>
<dbReference type="InterPro" id="IPR011051">
    <property type="entry name" value="RmlC_Cupin_sf"/>
</dbReference>
<dbReference type="Pfam" id="PF00908">
    <property type="entry name" value="dTDP_sugar_isom"/>
    <property type="match status" value="1"/>
</dbReference>
<evidence type="ECO:0000313" key="6">
    <source>
        <dbReference type="EMBL" id="CAJ0776021.1"/>
    </source>
</evidence>
<sequence length="185" mass="21108">MKLKVTQTALADVLLLEPKVFGDERGFFYESFNAQAFEAATGLNRVFVQDNHSGSVRNVLRGLHYQIQYPQGKLVRVVAGEVFDVAVDLRGHSPTFGQWTGVTLSAQNRRQLWIPEGFAHGFLVLSEHAELLYKTTEFWHPEFERCLLWNDVEVGIQWPIREVPTLSPKDRVGQPLRKAEAFMLP</sequence>
<dbReference type="Proteomes" id="UP001189813">
    <property type="component" value="Unassembled WGS sequence"/>
</dbReference>
<dbReference type="PANTHER" id="PTHR21047">
    <property type="entry name" value="DTDP-6-DEOXY-D-GLUCOSE-3,5 EPIMERASE"/>
    <property type="match status" value="1"/>
</dbReference>
<evidence type="ECO:0000256" key="2">
    <source>
        <dbReference type="ARBA" id="ARBA00001997"/>
    </source>
</evidence>
<name>A0ABN9IA18_9RALS</name>
<evidence type="ECO:0000313" key="7">
    <source>
        <dbReference type="Proteomes" id="UP001189813"/>
    </source>
</evidence>
<dbReference type="SUPFAM" id="SSF51182">
    <property type="entry name" value="RmlC-like cupins"/>
    <property type="match status" value="1"/>
</dbReference>
<proteinExistence type="inferred from homology"/>
<dbReference type="GO" id="GO:0008830">
    <property type="term" value="F:dTDP-4-dehydrorhamnose 3,5-epimerase activity"/>
    <property type="evidence" value="ECO:0007669"/>
    <property type="project" value="UniProtKB-EC"/>
</dbReference>
<gene>
    <name evidence="6" type="primary">rmlC</name>
    <name evidence="6" type="ORF">LMG19083_00105</name>
</gene>
<protein>
    <recommendedName>
        <fullName evidence="4 5">dTDP-4-dehydrorhamnose 3,5-epimerase</fullName>
        <ecNumber evidence="3 5">5.1.3.13</ecNumber>
    </recommendedName>
    <alternativeName>
        <fullName evidence="5">Thymidine diphospho-4-keto-rhamnose 3,5-epimerase</fullName>
    </alternativeName>
</protein>
<dbReference type="Gene3D" id="2.60.120.10">
    <property type="entry name" value="Jelly Rolls"/>
    <property type="match status" value="1"/>
</dbReference>
<keyword evidence="5 6" id="KW-0413">Isomerase</keyword>
<evidence type="ECO:0000256" key="4">
    <source>
        <dbReference type="ARBA" id="ARBA00019595"/>
    </source>
</evidence>
<keyword evidence="7" id="KW-1185">Reference proteome</keyword>
<evidence type="ECO:0000256" key="1">
    <source>
        <dbReference type="ARBA" id="ARBA00001298"/>
    </source>
</evidence>
<comment type="pathway">
    <text evidence="5">Carbohydrate biosynthesis; dTDP-L-rhamnose biosynthesis.</text>
</comment>
<dbReference type="NCBIfam" id="TIGR01221">
    <property type="entry name" value="rmlC"/>
    <property type="match status" value="1"/>
</dbReference>
<comment type="catalytic activity">
    <reaction evidence="1 5">
        <text>dTDP-4-dehydro-6-deoxy-alpha-D-glucose = dTDP-4-dehydro-beta-L-rhamnose</text>
        <dbReference type="Rhea" id="RHEA:16969"/>
        <dbReference type="ChEBI" id="CHEBI:57649"/>
        <dbReference type="ChEBI" id="CHEBI:62830"/>
        <dbReference type="EC" id="5.1.3.13"/>
    </reaction>
</comment>
<dbReference type="InterPro" id="IPR000888">
    <property type="entry name" value="RmlC-like"/>
</dbReference>
<evidence type="ECO:0000256" key="5">
    <source>
        <dbReference type="RuleBase" id="RU364069"/>
    </source>
</evidence>
<dbReference type="InterPro" id="IPR014710">
    <property type="entry name" value="RmlC-like_jellyroll"/>
</dbReference>
<comment type="similarity">
    <text evidence="5">Belongs to the dTDP-4-dehydrorhamnose 3,5-epimerase family.</text>
</comment>
<dbReference type="EC" id="5.1.3.13" evidence="3 5"/>
<organism evidence="6 7">
    <name type="scientific">Ralstonia psammae</name>
    <dbReference type="NCBI Taxonomy" id="3058598"/>
    <lineage>
        <taxon>Bacteria</taxon>
        <taxon>Pseudomonadati</taxon>
        <taxon>Pseudomonadota</taxon>
        <taxon>Betaproteobacteria</taxon>
        <taxon>Burkholderiales</taxon>
        <taxon>Burkholderiaceae</taxon>
        <taxon>Ralstonia</taxon>
    </lineage>
</organism>
<dbReference type="RefSeq" id="WP_316663486.1">
    <property type="nucleotide sequence ID" value="NZ_CATZBU010000001.1"/>
</dbReference>